<dbReference type="InterPro" id="IPR039537">
    <property type="entry name" value="Retrotran_Ty1/copia-like"/>
</dbReference>
<dbReference type="Gene3D" id="3.30.420.10">
    <property type="entry name" value="Ribonuclease H-like superfamily/Ribonuclease H"/>
    <property type="match status" value="1"/>
</dbReference>
<organism evidence="2 3">
    <name type="scientific">Lactuca sativa</name>
    <name type="common">Garden lettuce</name>
    <dbReference type="NCBI Taxonomy" id="4236"/>
    <lineage>
        <taxon>Eukaryota</taxon>
        <taxon>Viridiplantae</taxon>
        <taxon>Streptophyta</taxon>
        <taxon>Embryophyta</taxon>
        <taxon>Tracheophyta</taxon>
        <taxon>Spermatophyta</taxon>
        <taxon>Magnoliopsida</taxon>
        <taxon>eudicotyledons</taxon>
        <taxon>Gunneridae</taxon>
        <taxon>Pentapetalae</taxon>
        <taxon>asterids</taxon>
        <taxon>campanulids</taxon>
        <taxon>Asterales</taxon>
        <taxon>Asteraceae</taxon>
        <taxon>Cichorioideae</taxon>
        <taxon>Cichorieae</taxon>
        <taxon>Lactucinae</taxon>
        <taxon>Lactuca</taxon>
    </lineage>
</organism>
<dbReference type="InterPro" id="IPR012337">
    <property type="entry name" value="RNaseH-like_sf"/>
</dbReference>
<dbReference type="InterPro" id="IPR001584">
    <property type="entry name" value="Integrase_cat-core"/>
</dbReference>
<feature type="domain" description="Integrase catalytic" evidence="1">
    <location>
        <begin position="1"/>
        <end position="109"/>
    </location>
</feature>
<sequence length="138" mass="16159">MCIKTSIEKRADTFHTNGGGESTSHELNHFCDKEGISHMLTNPYAPQRNGIVERRNWTLLEMTRFLMKVKDIPNHFWDEAVRHTTFIINHTPTQEFIGATPFDRFYGEKLNLEDLKVFGYVAYERDVSKHLNKLDDRS</sequence>
<keyword evidence="3" id="KW-1185">Reference proteome</keyword>
<evidence type="ECO:0000313" key="2">
    <source>
        <dbReference type="EMBL" id="KAJ0198034.1"/>
    </source>
</evidence>
<name>A0A9R1X4Z5_LACSA</name>
<dbReference type="AlphaFoldDB" id="A0A9R1X4Z5"/>
<dbReference type="GO" id="GO:0003676">
    <property type="term" value="F:nucleic acid binding"/>
    <property type="evidence" value="ECO:0007669"/>
    <property type="project" value="InterPro"/>
</dbReference>
<dbReference type="EMBL" id="NBSK02000007">
    <property type="protein sequence ID" value="KAJ0198034.1"/>
    <property type="molecule type" value="Genomic_DNA"/>
</dbReference>
<dbReference type="PANTHER" id="PTHR42648:SF25">
    <property type="entry name" value="RNA-DIRECTED DNA POLYMERASE"/>
    <property type="match status" value="1"/>
</dbReference>
<comment type="caution">
    <text evidence="2">The sequence shown here is derived from an EMBL/GenBank/DDBJ whole genome shotgun (WGS) entry which is preliminary data.</text>
</comment>
<dbReference type="PANTHER" id="PTHR42648">
    <property type="entry name" value="TRANSPOSASE, PUTATIVE-RELATED"/>
    <property type="match status" value="1"/>
</dbReference>
<dbReference type="InterPro" id="IPR036397">
    <property type="entry name" value="RNaseH_sf"/>
</dbReference>
<evidence type="ECO:0000259" key="1">
    <source>
        <dbReference type="PROSITE" id="PS50994"/>
    </source>
</evidence>
<evidence type="ECO:0000313" key="3">
    <source>
        <dbReference type="Proteomes" id="UP000235145"/>
    </source>
</evidence>
<proteinExistence type="predicted"/>
<dbReference type="PROSITE" id="PS50994">
    <property type="entry name" value="INTEGRASE"/>
    <property type="match status" value="1"/>
</dbReference>
<dbReference type="SUPFAM" id="SSF53098">
    <property type="entry name" value="Ribonuclease H-like"/>
    <property type="match status" value="1"/>
</dbReference>
<reference evidence="2 3" key="1">
    <citation type="journal article" date="2017" name="Nat. Commun.">
        <title>Genome assembly with in vitro proximity ligation data and whole-genome triplication in lettuce.</title>
        <authorList>
            <person name="Reyes-Chin-Wo S."/>
            <person name="Wang Z."/>
            <person name="Yang X."/>
            <person name="Kozik A."/>
            <person name="Arikit S."/>
            <person name="Song C."/>
            <person name="Xia L."/>
            <person name="Froenicke L."/>
            <person name="Lavelle D.O."/>
            <person name="Truco M.J."/>
            <person name="Xia R."/>
            <person name="Zhu S."/>
            <person name="Xu C."/>
            <person name="Xu H."/>
            <person name="Xu X."/>
            <person name="Cox K."/>
            <person name="Korf I."/>
            <person name="Meyers B.C."/>
            <person name="Michelmore R.W."/>
        </authorList>
    </citation>
    <scope>NUCLEOTIDE SEQUENCE [LARGE SCALE GENOMIC DNA]</scope>
    <source>
        <strain evidence="3">cv. Salinas</strain>
        <tissue evidence="2">Seedlings</tissue>
    </source>
</reference>
<dbReference type="Proteomes" id="UP000235145">
    <property type="component" value="Unassembled WGS sequence"/>
</dbReference>
<dbReference type="GO" id="GO:0015074">
    <property type="term" value="P:DNA integration"/>
    <property type="evidence" value="ECO:0007669"/>
    <property type="project" value="InterPro"/>
</dbReference>
<gene>
    <name evidence="2" type="ORF">LSAT_V11C700343410</name>
</gene>
<protein>
    <recommendedName>
        <fullName evidence="1">Integrase catalytic domain-containing protein</fullName>
    </recommendedName>
</protein>
<accession>A0A9R1X4Z5</accession>